<dbReference type="CDD" id="cd00161">
    <property type="entry name" value="beta-trefoil_Ricin-like"/>
    <property type="match status" value="1"/>
</dbReference>
<dbReference type="RefSeq" id="WP_081168757.1">
    <property type="nucleotide sequence ID" value="NZ_LWBP01000199.1"/>
</dbReference>
<dbReference type="InterPro" id="IPR035992">
    <property type="entry name" value="Ricin_B-like_lectins"/>
</dbReference>
<dbReference type="EC" id="3.5.1.28" evidence="2"/>
<dbReference type="InterPro" id="IPR002502">
    <property type="entry name" value="Amidase_domain"/>
</dbReference>
<dbReference type="AlphaFoldDB" id="A0A1V9FEB5"/>
<dbReference type="PROSITE" id="PS50231">
    <property type="entry name" value="RICIN_B_LECTIN"/>
    <property type="match status" value="1"/>
</dbReference>
<dbReference type="GO" id="GO:0008745">
    <property type="term" value="F:N-acetylmuramoyl-L-alanine amidase activity"/>
    <property type="evidence" value="ECO:0007669"/>
    <property type="project" value="UniProtKB-EC"/>
</dbReference>
<evidence type="ECO:0000256" key="5">
    <source>
        <dbReference type="SAM" id="SignalP"/>
    </source>
</evidence>
<comment type="caution">
    <text evidence="7">The sequence shown here is derived from an EMBL/GenBank/DDBJ whole genome shotgun (WGS) entry which is preliminary data.</text>
</comment>
<evidence type="ECO:0000256" key="1">
    <source>
        <dbReference type="ARBA" id="ARBA00001561"/>
    </source>
</evidence>
<evidence type="ECO:0000256" key="3">
    <source>
        <dbReference type="ARBA" id="ARBA00022801"/>
    </source>
</evidence>
<dbReference type="CDD" id="cd06583">
    <property type="entry name" value="PGRP"/>
    <property type="match status" value="1"/>
</dbReference>
<keyword evidence="3" id="KW-0378">Hydrolase</keyword>
<dbReference type="Pfam" id="PF14200">
    <property type="entry name" value="RicinB_lectin_2"/>
    <property type="match status" value="2"/>
</dbReference>
<reference evidence="8" key="1">
    <citation type="submission" date="2016-04" db="EMBL/GenBank/DDBJ databases">
        <authorList>
            <person name="Chen L."/>
            <person name="Zhuang W."/>
            <person name="Wang G."/>
        </authorList>
    </citation>
    <scope>NUCLEOTIDE SEQUENCE [LARGE SCALE GENOMIC DNA]</scope>
    <source>
        <strain evidence="8">208</strain>
    </source>
</reference>
<dbReference type="Pfam" id="PF01510">
    <property type="entry name" value="Amidase_2"/>
    <property type="match status" value="1"/>
</dbReference>
<dbReference type="EMBL" id="LWBP01000199">
    <property type="protein sequence ID" value="OQP56546.1"/>
    <property type="molecule type" value="Genomic_DNA"/>
</dbReference>
<dbReference type="InterPro" id="IPR051206">
    <property type="entry name" value="NAMLAA_amidase_2"/>
</dbReference>
<organism evidence="7 8">
    <name type="scientific">Niastella populi</name>
    <dbReference type="NCBI Taxonomy" id="550983"/>
    <lineage>
        <taxon>Bacteria</taxon>
        <taxon>Pseudomonadati</taxon>
        <taxon>Bacteroidota</taxon>
        <taxon>Chitinophagia</taxon>
        <taxon>Chitinophagales</taxon>
        <taxon>Chitinophagaceae</taxon>
        <taxon>Niastella</taxon>
    </lineage>
</organism>
<sequence length="600" mass="66897">MRKLKLLALTTVGIMFHLLVQAQQTILGLETYFEEAYWRYPNIPNGVLEAAAYSASRMTNLQPSATDAGNCTGMPQRYGLFALVENGRGYFKNNLLTVCNSSNITPEQYNKDVRLQILAVAKFLSREASFKQIDVKLSPEAFAEIFDKLAEFPNDSSVINRYALALYKYDIYDHLRNGFTTASLKRAPVKIGMEQIFPAPLLKKLRSPAIEINVEKDSIAYGNNKTVQPFTTAIIPATHVETAVSTHEAVVTEADYKPALYVKANNSNYQSGRNGSKITHVTIHTTQGSYAATISWFRNSGAHRSSHYIVRSGDGQITQMVKEGDMALHAQNANAYTIGIEHEGYIQNGNKWYTDKLYRSSAALVRDICARRSIDETTCYRGAASAGAHLLSAAFSIKGHQHFNGQTHTDPGKYWNWHKYADFVMQKETIEDGKEIKFMTVANGVYRITNVSSKKVLNTRNCSGNQLAKVTQTAWSGLNCQCWRFDYAGEGWYRITSMVSGRALDVPGGTKEHVQICLKDTKENDSQLWRLIEVGNKGECKLVNKASGKVLDVFAGSANNGAAVLQTGYTGKSRQQWTLFAVNTNVTDNDSHRFRKINLE</sequence>
<dbReference type="PANTHER" id="PTHR30417">
    <property type="entry name" value="N-ACETYLMURAMOYL-L-ALANINE AMIDASE AMID"/>
    <property type="match status" value="1"/>
</dbReference>
<dbReference type="Gene3D" id="3.40.80.10">
    <property type="entry name" value="Peptidoglycan recognition protein-like"/>
    <property type="match status" value="1"/>
</dbReference>
<dbReference type="SUPFAM" id="SSF50370">
    <property type="entry name" value="Ricin B-like lectins"/>
    <property type="match status" value="1"/>
</dbReference>
<dbReference type="Gene3D" id="2.80.10.50">
    <property type="match status" value="1"/>
</dbReference>
<dbReference type="InterPro" id="IPR000772">
    <property type="entry name" value="Ricin_B_lectin"/>
</dbReference>
<comment type="catalytic activity">
    <reaction evidence="1">
        <text>Hydrolyzes the link between N-acetylmuramoyl residues and L-amino acid residues in certain cell-wall glycopeptides.</text>
        <dbReference type="EC" id="3.5.1.28"/>
    </reaction>
</comment>
<gene>
    <name evidence="7" type="ORF">A4R26_05125</name>
</gene>
<dbReference type="GO" id="GO:0009254">
    <property type="term" value="P:peptidoglycan turnover"/>
    <property type="evidence" value="ECO:0007669"/>
    <property type="project" value="TreeGrafter"/>
</dbReference>
<keyword evidence="8" id="KW-1185">Reference proteome</keyword>
<dbReference type="PANTHER" id="PTHR30417:SF1">
    <property type="entry name" value="N-ACETYLMURAMOYL-L-ALANINE AMIDASE AMID"/>
    <property type="match status" value="1"/>
</dbReference>
<dbReference type="SUPFAM" id="SSF55846">
    <property type="entry name" value="N-acetylmuramoyl-L-alanine amidase-like"/>
    <property type="match status" value="1"/>
</dbReference>
<dbReference type="GO" id="GO:0071555">
    <property type="term" value="P:cell wall organization"/>
    <property type="evidence" value="ECO:0007669"/>
    <property type="project" value="UniProtKB-KW"/>
</dbReference>
<evidence type="ECO:0000256" key="4">
    <source>
        <dbReference type="ARBA" id="ARBA00023316"/>
    </source>
</evidence>
<evidence type="ECO:0000313" key="7">
    <source>
        <dbReference type="EMBL" id="OQP56546.1"/>
    </source>
</evidence>
<evidence type="ECO:0000256" key="2">
    <source>
        <dbReference type="ARBA" id="ARBA00011901"/>
    </source>
</evidence>
<feature type="chain" id="PRO_5010697811" description="N-acetylmuramoyl-L-alanine amidase" evidence="5">
    <location>
        <begin position="23"/>
        <end position="600"/>
    </location>
</feature>
<dbReference type="OrthoDB" id="66275at2"/>
<evidence type="ECO:0000259" key="6">
    <source>
        <dbReference type="SMART" id="SM00644"/>
    </source>
</evidence>
<dbReference type="Proteomes" id="UP000192276">
    <property type="component" value="Unassembled WGS sequence"/>
</dbReference>
<dbReference type="SMART" id="SM00644">
    <property type="entry name" value="Ami_2"/>
    <property type="match status" value="1"/>
</dbReference>
<protein>
    <recommendedName>
        <fullName evidence="2">N-acetylmuramoyl-L-alanine amidase</fullName>
        <ecNumber evidence="2">3.5.1.28</ecNumber>
    </recommendedName>
</protein>
<dbReference type="STRING" id="550983.A4R26_05125"/>
<feature type="signal peptide" evidence="5">
    <location>
        <begin position="1"/>
        <end position="22"/>
    </location>
</feature>
<keyword evidence="4" id="KW-0961">Cell wall biogenesis/degradation</keyword>
<evidence type="ECO:0000313" key="8">
    <source>
        <dbReference type="Proteomes" id="UP000192276"/>
    </source>
</evidence>
<accession>A0A1V9FEB5</accession>
<dbReference type="InterPro" id="IPR036505">
    <property type="entry name" value="Amidase/PGRP_sf"/>
</dbReference>
<dbReference type="GO" id="GO:0009253">
    <property type="term" value="P:peptidoglycan catabolic process"/>
    <property type="evidence" value="ECO:0007669"/>
    <property type="project" value="InterPro"/>
</dbReference>
<name>A0A1V9FEB5_9BACT</name>
<proteinExistence type="predicted"/>
<keyword evidence="5" id="KW-0732">Signal</keyword>
<feature type="domain" description="N-acetylmuramoyl-L-alanine amidase" evidence="6">
    <location>
        <begin position="266"/>
        <end position="412"/>
    </location>
</feature>